<dbReference type="InterPro" id="IPR022800">
    <property type="entry name" value="Spt4/RpoE2_Znf"/>
</dbReference>
<dbReference type="FunFam" id="3.30.40.210:FF:000002">
    <property type="entry name" value="Transcription elongation factor SPT4 homolog"/>
    <property type="match status" value="1"/>
</dbReference>
<dbReference type="GO" id="GO:0008270">
    <property type="term" value="F:zinc ion binding"/>
    <property type="evidence" value="ECO:0007669"/>
    <property type="project" value="UniProtKB-KW"/>
</dbReference>
<gene>
    <name evidence="11" type="ORF">MANT1106_LOCUS12606</name>
</gene>
<feature type="domain" description="Spt4/RpoE2 zinc finger" evidence="10">
    <location>
        <begin position="15"/>
        <end position="91"/>
    </location>
</feature>
<comment type="subcellular location">
    <subcellularLocation>
        <location evidence="1 9">Nucleus</location>
    </subcellularLocation>
</comment>
<keyword evidence="6 9" id="KW-0804">Transcription</keyword>
<evidence type="ECO:0000256" key="7">
    <source>
        <dbReference type="ARBA" id="ARBA00023242"/>
    </source>
</evidence>
<comment type="function">
    <text evidence="8 9">May regulate transcription elongation by RNA polymerase II. May enhance transcriptional pausing at sites proximal to the promoter, which may in turn facilitate the assembly of an elongation competent RNA polymerase II complex.</text>
</comment>
<comment type="similarity">
    <text evidence="2 9">Belongs to the SPT4 family.</text>
</comment>
<proteinExistence type="inferred from homology"/>
<keyword evidence="7 9" id="KW-0539">Nucleus</keyword>
<accession>A0A7S0X9U5</accession>
<dbReference type="Pfam" id="PF06093">
    <property type="entry name" value="Spt4"/>
    <property type="match status" value="1"/>
</dbReference>
<dbReference type="PANTHER" id="PTHR12882">
    <property type="entry name" value="SUPPRESSOR OF TY 4"/>
    <property type="match status" value="1"/>
</dbReference>
<sequence length="110" mass="12393">METAADPPSQFQKHTRACFRCKLIKTFEQFFETGCDNCAFFQMAEDRDRVAECTTPSYSGICSVIDPKASWAAKWLRLAKLVPGCYALELNDDVPDGLAEEIESSMERGR</sequence>
<evidence type="ECO:0000256" key="2">
    <source>
        <dbReference type="ARBA" id="ARBA00010464"/>
    </source>
</evidence>
<dbReference type="Gene3D" id="3.30.40.210">
    <property type="match status" value="1"/>
</dbReference>
<dbReference type="InterPro" id="IPR038510">
    <property type="entry name" value="Spt4_sf"/>
</dbReference>
<dbReference type="SMART" id="SM01389">
    <property type="entry name" value="Spt4"/>
    <property type="match status" value="1"/>
</dbReference>
<dbReference type="GO" id="GO:0006355">
    <property type="term" value="P:regulation of DNA-templated transcription"/>
    <property type="evidence" value="ECO:0007669"/>
    <property type="project" value="InterPro"/>
</dbReference>
<evidence type="ECO:0000259" key="10">
    <source>
        <dbReference type="SMART" id="SM01389"/>
    </source>
</evidence>
<keyword evidence="5" id="KW-0862">Zinc</keyword>
<dbReference type="CDD" id="cd07973">
    <property type="entry name" value="Spt4"/>
    <property type="match status" value="1"/>
</dbReference>
<name>A0A7S0X9U5_9CHLO</name>
<evidence type="ECO:0000256" key="4">
    <source>
        <dbReference type="ARBA" id="ARBA00022771"/>
    </source>
</evidence>
<evidence type="ECO:0000256" key="8">
    <source>
        <dbReference type="ARBA" id="ARBA00056652"/>
    </source>
</evidence>
<protein>
    <recommendedName>
        <fullName evidence="9">Transcription elongation factor SPT4 homolog</fullName>
    </recommendedName>
</protein>
<dbReference type="InterPro" id="IPR029040">
    <property type="entry name" value="RPABC4/Spt4"/>
</dbReference>
<dbReference type="AlphaFoldDB" id="A0A7S0X9U5"/>
<evidence type="ECO:0000256" key="9">
    <source>
        <dbReference type="PIRNR" id="PIRNR025023"/>
    </source>
</evidence>
<evidence type="ECO:0000256" key="5">
    <source>
        <dbReference type="ARBA" id="ARBA00022833"/>
    </source>
</evidence>
<dbReference type="PANTHER" id="PTHR12882:SF1">
    <property type="entry name" value="TRANSCRIPTION ELONGATION FACTOR SPT4"/>
    <property type="match status" value="1"/>
</dbReference>
<dbReference type="SUPFAM" id="SSF63393">
    <property type="entry name" value="RNA polymerase subunits"/>
    <property type="match status" value="1"/>
</dbReference>
<evidence type="ECO:0000256" key="1">
    <source>
        <dbReference type="ARBA" id="ARBA00004123"/>
    </source>
</evidence>
<dbReference type="GO" id="GO:0000993">
    <property type="term" value="F:RNA polymerase II complex binding"/>
    <property type="evidence" value="ECO:0007669"/>
    <property type="project" value="TreeGrafter"/>
</dbReference>
<dbReference type="GO" id="GO:0032044">
    <property type="term" value="C:DSIF complex"/>
    <property type="evidence" value="ECO:0007669"/>
    <property type="project" value="TreeGrafter"/>
</dbReference>
<evidence type="ECO:0000313" key="11">
    <source>
        <dbReference type="EMBL" id="CAD8709920.1"/>
    </source>
</evidence>
<dbReference type="EMBL" id="HBFC01021051">
    <property type="protein sequence ID" value="CAD8709920.1"/>
    <property type="molecule type" value="Transcribed_RNA"/>
</dbReference>
<keyword evidence="3" id="KW-0479">Metal-binding</keyword>
<dbReference type="PIRSF" id="PIRSF025023">
    <property type="entry name" value="Spt4"/>
    <property type="match status" value="1"/>
</dbReference>
<dbReference type="InterPro" id="IPR009287">
    <property type="entry name" value="Spt4"/>
</dbReference>
<evidence type="ECO:0000256" key="6">
    <source>
        <dbReference type="ARBA" id="ARBA00023163"/>
    </source>
</evidence>
<organism evidence="11">
    <name type="scientific">Mantoniella antarctica</name>
    <dbReference type="NCBI Taxonomy" id="81844"/>
    <lineage>
        <taxon>Eukaryota</taxon>
        <taxon>Viridiplantae</taxon>
        <taxon>Chlorophyta</taxon>
        <taxon>Mamiellophyceae</taxon>
        <taxon>Mamiellales</taxon>
        <taxon>Mamiellaceae</taxon>
        <taxon>Mantoniella</taxon>
    </lineage>
</organism>
<reference evidence="11" key="1">
    <citation type="submission" date="2021-01" db="EMBL/GenBank/DDBJ databases">
        <authorList>
            <person name="Corre E."/>
            <person name="Pelletier E."/>
            <person name="Niang G."/>
            <person name="Scheremetjew M."/>
            <person name="Finn R."/>
            <person name="Kale V."/>
            <person name="Holt S."/>
            <person name="Cochrane G."/>
            <person name="Meng A."/>
            <person name="Brown T."/>
            <person name="Cohen L."/>
        </authorList>
    </citation>
    <scope>NUCLEOTIDE SEQUENCE</scope>
    <source>
        <strain evidence="11">SL-175</strain>
    </source>
</reference>
<evidence type="ECO:0000256" key="3">
    <source>
        <dbReference type="ARBA" id="ARBA00022723"/>
    </source>
</evidence>
<dbReference type="GO" id="GO:0140673">
    <property type="term" value="P:transcription elongation-coupled chromatin remodeling"/>
    <property type="evidence" value="ECO:0007669"/>
    <property type="project" value="InterPro"/>
</dbReference>
<keyword evidence="4" id="KW-0863">Zinc-finger</keyword>